<evidence type="ECO:0000313" key="2">
    <source>
        <dbReference type="EMBL" id="KAL1515871.1"/>
    </source>
</evidence>
<dbReference type="PANTHER" id="PTHR36453">
    <property type="entry name" value="SECRETED PROTEIN-RELATED"/>
    <property type="match status" value="1"/>
</dbReference>
<evidence type="ECO:0008006" key="4">
    <source>
        <dbReference type="Google" id="ProtNLM"/>
    </source>
</evidence>
<keyword evidence="3" id="KW-1185">Reference proteome</keyword>
<dbReference type="InterPro" id="IPR011050">
    <property type="entry name" value="Pectin_lyase_fold/virulence"/>
</dbReference>
<proteinExistence type="predicted"/>
<feature type="chain" id="PRO_5044344110" description="Right handed beta helix domain-containing protein" evidence="1">
    <location>
        <begin position="18"/>
        <end position="584"/>
    </location>
</feature>
<dbReference type="Proteomes" id="UP001515480">
    <property type="component" value="Unassembled WGS sequence"/>
</dbReference>
<dbReference type="SUPFAM" id="SSF51126">
    <property type="entry name" value="Pectin lyase-like"/>
    <property type="match status" value="1"/>
</dbReference>
<keyword evidence="1" id="KW-0732">Signal</keyword>
<comment type="caution">
    <text evidence="2">The sequence shown here is derived from an EMBL/GenBank/DDBJ whole genome shotgun (WGS) entry which is preliminary data.</text>
</comment>
<dbReference type="AlphaFoldDB" id="A0AB34JB03"/>
<protein>
    <recommendedName>
        <fullName evidence="4">Right handed beta helix domain-containing protein</fullName>
    </recommendedName>
</protein>
<feature type="signal peptide" evidence="1">
    <location>
        <begin position="1"/>
        <end position="17"/>
    </location>
</feature>
<gene>
    <name evidence="2" type="ORF">AB1Y20_002486</name>
</gene>
<accession>A0AB34JB03</accession>
<dbReference type="EMBL" id="JBGBPQ010000011">
    <property type="protein sequence ID" value="KAL1515871.1"/>
    <property type="molecule type" value="Genomic_DNA"/>
</dbReference>
<dbReference type="PANTHER" id="PTHR36453:SF1">
    <property type="entry name" value="RIGHT HANDED BETA HELIX DOMAIN-CONTAINING PROTEIN"/>
    <property type="match status" value="1"/>
</dbReference>
<dbReference type="Gene3D" id="2.160.20.10">
    <property type="entry name" value="Single-stranded right-handed beta-helix, Pectin lyase-like"/>
    <property type="match status" value="1"/>
</dbReference>
<organism evidence="2 3">
    <name type="scientific">Prymnesium parvum</name>
    <name type="common">Toxic golden alga</name>
    <dbReference type="NCBI Taxonomy" id="97485"/>
    <lineage>
        <taxon>Eukaryota</taxon>
        <taxon>Haptista</taxon>
        <taxon>Haptophyta</taxon>
        <taxon>Prymnesiophyceae</taxon>
        <taxon>Prymnesiales</taxon>
        <taxon>Prymnesiaceae</taxon>
        <taxon>Prymnesium</taxon>
    </lineage>
</organism>
<sequence length="584" mass="62262">MLALSLLPLLRCDLTVPATPGALHAAAAQLAAETASPASLERHVCLLPGDHLLQGRSLRLGAAHNDRQGARVRWRAADPARPASEYVVRAGVALTRWERCGDAAHCVGWDGVWAHPSEGIANVSAEDVPFRQLWVGGRRAARVSRTGASLGLRATAWGYVADAEASDAWVADQVELRWPSQIKNWIEPRCVISAVSGANLTVAPECWASLIARNGGELPPPPLFVENIATPPEPGQFYASAQYIYYRPEASDPYAPPTDAWVPLGDTILEADSLANHSFEGLTFAHATWRQPSAAGGYVPSQSLVTPHGEPQGAVRFTRARGLLIERCAFAHVGAAYALSIGGASQDVAVRASTFADLSGGALKLGNVDDARALSTDPDAFDARLVVEDNVMQGVAVEFRGAAAVFAGYVAQTSIRHNSISDCGYTGISLGWGWGTHVEGPQTFAADNEVSYNRLTGVMSALNDGGCTYTLGPQPRSRVEYNFCSADNAPVVGCFYHDNGSRYFTTKGNVAQGSPAPCVYLQGCCNSPAYDIARRTAPSTRALCTSLGQHDDRVPSLVEEMSETVPSIRDVLEFVEEKFLVVSS</sequence>
<name>A0AB34JB03_PRYPA</name>
<evidence type="ECO:0000256" key="1">
    <source>
        <dbReference type="SAM" id="SignalP"/>
    </source>
</evidence>
<evidence type="ECO:0000313" key="3">
    <source>
        <dbReference type="Proteomes" id="UP001515480"/>
    </source>
</evidence>
<reference evidence="2 3" key="1">
    <citation type="journal article" date="2024" name="Science">
        <title>Giant polyketide synthase enzymes in the biosynthesis of giant marine polyether toxins.</title>
        <authorList>
            <person name="Fallon T.R."/>
            <person name="Shende V.V."/>
            <person name="Wierzbicki I.H."/>
            <person name="Pendleton A.L."/>
            <person name="Watervoot N.F."/>
            <person name="Auber R.P."/>
            <person name="Gonzalez D.J."/>
            <person name="Wisecaver J.H."/>
            <person name="Moore B.S."/>
        </authorList>
    </citation>
    <scope>NUCLEOTIDE SEQUENCE [LARGE SCALE GENOMIC DNA]</scope>
    <source>
        <strain evidence="2 3">12B1</strain>
    </source>
</reference>
<dbReference type="InterPro" id="IPR012334">
    <property type="entry name" value="Pectin_lyas_fold"/>
</dbReference>